<evidence type="ECO:0000256" key="1">
    <source>
        <dbReference type="SAM" id="MobiDB-lite"/>
    </source>
</evidence>
<feature type="region of interest" description="Disordered" evidence="1">
    <location>
        <begin position="169"/>
        <end position="200"/>
    </location>
</feature>
<reference evidence="3" key="1">
    <citation type="journal article" date="2021" name="bioRxiv">
        <title>Whole Genome Assembly and Annotation of Northern Wild Rice, Zizania palustris L., Supports a Whole Genome Duplication in the Zizania Genus.</title>
        <authorList>
            <person name="Haas M."/>
            <person name="Kono T."/>
            <person name="Macchietto M."/>
            <person name="Millas R."/>
            <person name="McGilp L."/>
            <person name="Shao M."/>
            <person name="Duquette J."/>
            <person name="Hirsch C.N."/>
            <person name="Kimball J."/>
        </authorList>
    </citation>
    <scope>NUCLEOTIDE SEQUENCE</scope>
    <source>
        <tissue evidence="3">Fresh leaf tissue</tissue>
    </source>
</reference>
<feature type="region of interest" description="Disordered" evidence="1">
    <location>
        <begin position="1"/>
        <end position="23"/>
    </location>
</feature>
<dbReference type="EMBL" id="JAAALK010000283">
    <property type="protein sequence ID" value="KAG8076037.1"/>
    <property type="molecule type" value="Genomic_DNA"/>
</dbReference>
<evidence type="ECO:0000313" key="3">
    <source>
        <dbReference type="EMBL" id="KAG8076037.1"/>
    </source>
</evidence>
<dbReference type="AlphaFoldDB" id="A0A8J5VLD1"/>
<dbReference type="PANTHER" id="PTHR24177:SF412">
    <property type="entry name" value="OS06G0285941 PROTEIN"/>
    <property type="match status" value="1"/>
</dbReference>
<evidence type="ECO:0000259" key="2">
    <source>
        <dbReference type="Pfam" id="PF13962"/>
    </source>
</evidence>
<organism evidence="3 4">
    <name type="scientific">Zizania palustris</name>
    <name type="common">Northern wild rice</name>
    <dbReference type="NCBI Taxonomy" id="103762"/>
    <lineage>
        <taxon>Eukaryota</taxon>
        <taxon>Viridiplantae</taxon>
        <taxon>Streptophyta</taxon>
        <taxon>Embryophyta</taxon>
        <taxon>Tracheophyta</taxon>
        <taxon>Spermatophyta</taxon>
        <taxon>Magnoliopsida</taxon>
        <taxon>Liliopsida</taxon>
        <taxon>Poales</taxon>
        <taxon>Poaceae</taxon>
        <taxon>BOP clade</taxon>
        <taxon>Oryzoideae</taxon>
        <taxon>Oryzeae</taxon>
        <taxon>Zizaniinae</taxon>
        <taxon>Zizania</taxon>
    </lineage>
</organism>
<dbReference type="PANTHER" id="PTHR24177">
    <property type="entry name" value="CASKIN"/>
    <property type="match status" value="1"/>
</dbReference>
<sequence length="200" mass="21935">MSGQLEAYSSEGRAAPVVDVAPGDAAPVAATEVSSTGKRGIPVLIAPYPPRDGRQGAPARERRSRDSSSSRRTTTTRWTAGKKWLKEMRGWLMVLTTVAASVTYQAGINPPGGFWQDDKDGHTAGNPVMHDKFKARVLGQICGFFHIKSPCMLKWFPVPREVVDRAIRQRGTPGGWHRRPRRPATSNDPAACAARPRDHR</sequence>
<name>A0A8J5VLD1_ZIZPA</name>
<accession>A0A8J5VLD1</accession>
<dbReference type="OrthoDB" id="681126at2759"/>
<dbReference type="Proteomes" id="UP000729402">
    <property type="component" value="Unassembled WGS sequence"/>
</dbReference>
<keyword evidence="4" id="KW-1185">Reference proteome</keyword>
<reference evidence="3" key="2">
    <citation type="submission" date="2021-02" db="EMBL/GenBank/DDBJ databases">
        <authorList>
            <person name="Kimball J.A."/>
            <person name="Haas M.W."/>
            <person name="Macchietto M."/>
            <person name="Kono T."/>
            <person name="Duquette J."/>
            <person name="Shao M."/>
        </authorList>
    </citation>
    <scope>NUCLEOTIDE SEQUENCE</scope>
    <source>
        <tissue evidence="3">Fresh leaf tissue</tissue>
    </source>
</reference>
<feature type="compositionally biased region" description="Low complexity" evidence="1">
    <location>
        <begin position="14"/>
        <end position="23"/>
    </location>
</feature>
<proteinExistence type="predicted"/>
<feature type="compositionally biased region" description="Basic and acidic residues" evidence="1">
    <location>
        <begin position="51"/>
        <end position="69"/>
    </location>
</feature>
<dbReference type="Pfam" id="PF13962">
    <property type="entry name" value="PGG"/>
    <property type="match status" value="1"/>
</dbReference>
<comment type="caution">
    <text evidence="3">The sequence shown here is derived from an EMBL/GenBank/DDBJ whole genome shotgun (WGS) entry which is preliminary data.</text>
</comment>
<feature type="domain" description="PGG" evidence="2">
    <location>
        <begin position="82"/>
        <end position="134"/>
    </location>
</feature>
<feature type="region of interest" description="Disordered" evidence="1">
    <location>
        <begin position="40"/>
        <end position="77"/>
    </location>
</feature>
<dbReference type="GO" id="GO:0016020">
    <property type="term" value="C:membrane"/>
    <property type="evidence" value="ECO:0007669"/>
    <property type="project" value="TreeGrafter"/>
</dbReference>
<protein>
    <recommendedName>
        <fullName evidence="2">PGG domain-containing protein</fullName>
    </recommendedName>
</protein>
<dbReference type="InterPro" id="IPR026961">
    <property type="entry name" value="PGG_dom"/>
</dbReference>
<evidence type="ECO:0000313" key="4">
    <source>
        <dbReference type="Proteomes" id="UP000729402"/>
    </source>
</evidence>
<gene>
    <name evidence="3" type="ORF">GUJ93_ZPchr0006g43546</name>
</gene>